<dbReference type="RefSeq" id="WP_377263418.1">
    <property type="nucleotide sequence ID" value="NZ_JBHMAA010000019.1"/>
</dbReference>
<dbReference type="Pfam" id="PF03972">
    <property type="entry name" value="MmgE_PrpD_N"/>
    <property type="match status" value="1"/>
</dbReference>
<organism evidence="4 5">
    <name type="scientific">Rhizobium puerariae</name>
    <dbReference type="NCBI Taxonomy" id="1585791"/>
    <lineage>
        <taxon>Bacteria</taxon>
        <taxon>Pseudomonadati</taxon>
        <taxon>Pseudomonadota</taxon>
        <taxon>Alphaproteobacteria</taxon>
        <taxon>Hyphomicrobiales</taxon>
        <taxon>Rhizobiaceae</taxon>
        <taxon>Rhizobium/Agrobacterium group</taxon>
        <taxon>Rhizobium</taxon>
    </lineage>
</organism>
<evidence type="ECO:0000313" key="4">
    <source>
        <dbReference type="EMBL" id="MFB9950754.1"/>
    </source>
</evidence>
<dbReference type="InterPro" id="IPR042183">
    <property type="entry name" value="MmgE/PrpD_sf_1"/>
</dbReference>
<comment type="caution">
    <text evidence="4">The sequence shown here is derived from an EMBL/GenBank/DDBJ whole genome shotgun (WGS) entry which is preliminary data.</text>
</comment>
<dbReference type="Proteomes" id="UP001589692">
    <property type="component" value="Unassembled WGS sequence"/>
</dbReference>
<dbReference type="InterPro" id="IPR005656">
    <property type="entry name" value="MmgE_PrpD"/>
</dbReference>
<dbReference type="InterPro" id="IPR042188">
    <property type="entry name" value="MmgE/PrpD_sf_2"/>
</dbReference>
<gene>
    <name evidence="4" type="ORF">ACFFP0_18030</name>
</gene>
<name>A0ABV6AKZ5_9HYPH</name>
<dbReference type="Pfam" id="PF19305">
    <property type="entry name" value="MmgE_PrpD_C"/>
    <property type="match status" value="1"/>
</dbReference>
<protein>
    <submittedName>
        <fullName evidence="4">MmgE/PrpD family protein</fullName>
    </submittedName>
</protein>
<comment type="similarity">
    <text evidence="1">Belongs to the PrpD family.</text>
</comment>
<evidence type="ECO:0000259" key="3">
    <source>
        <dbReference type="Pfam" id="PF19305"/>
    </source>
</evidence>
<dbReference type="PANTHER" id="PTHR16943">
    <property type="entry name" value="2-METHYLCITRATE DEHYDRATASE-RELATED"/>
    <property type="match status" value="1"/>
</dbReference>
<dbReference type="EMBL" id="JBHMAA010000019">
    <property type="protein sequence ID" value="MFB9950754.1"/>
    <property type="molecule type" value="Genomic_DNA"/>
</dbReference>
<proteinExistence type="inferred from homology"/>
<dbReference type="InterPro" id="IPR045336">
    <property type="entry name" value="MmgE_PrpD_N"/>
</dbReference>
<evidence type="ECO:0000313" key="5">
    <source>
        <dbReference type="Proteomes" id="UP001589692"/>
    </source>
</evidence>
<dbReference type="SUPFAM" id="SSF103378">
    <property type="entry name" value="2-methylcitrate dehydratase PrpD"/>
    <property type="match status" value="1"/>
</dbReference>
<sequence length="447" mass="47777">MTQAEQTIAHSMAGNILAFSERGLDAETLDHARAAILDTIGVTLAGSRHPAVELLLDAVSLSAAPGAARVFGRDITLNPLDAVLLNGMAGHVLDFDDANSHLHGHASVVVLPVILALADQRGADAATILRAYVTGYEACARMGDAVGRRQYTLGWHPTTSIGIFGAVAAASVMLELDVDATAMALAIAASHASGIKSNFGTPTKPLMVGQAARNALMAALLAERGFTGGKAAFEHPQGYFAVYNGAPENWTSAPLTEPWTDVPRIDDREKSIQFKRYPCCYALAAPIDGILDLRARESIDPSAIAHVSVAVHPIRFPHIDIPKPETPFAAKFSTTYCVARALVGGTIVLDDFEEASRFNDPLTRQIMERTELVRHEDSVTNRAFVTIRMTDDREFNVDVAQPLGATYANPLPAEVLREKFIACAGRVPGLDPVAYYTRLSSEIGGKA</sequence>
<keyword evidence="5" id="KW-1185">Reference proteome</keyword>
<evidence type="ECO:0000259" key="2">
    <source>
        <dbReference type="Pfam" id="PF03972"/>
    </source>
</evidence>
<dbReference type="Gene3D" id="3.30.1330.120">
    <property type="entry name" value="2-methylcitrate dehydratase PrpD"/>
    <property type="match status" value="1"/>
</dbReference>
<feature type="domain" description="MmgE/PrpD N-terminal" evidence="2">
    <location>
        <begin position="23"/>
        <end position="246"/>
    </location>
</feature>
<evidence type="ECO:0000256" key="1">
    <source>
        <dbReference type="ARBA" id="ARBA00006174"/>
    </source>
</evidence>
<accession>A0ABV6AKZ5</accession>
<reference evidence="4 5" key="1">
    <citation type="submission" date="2024-09" db="EMBL/GenBank/DDBJ databases">
        <authorList>
            <person name="Sun Q."/>
            <person name="Mori K."/>
        </authorList>
    </citation>
    <scope>NUCLEOTIDE SEQUENCE [LARGE SCALE GENOMIC DNA]</scope>
    <source>
        <strain evidence="4 5">TBRC 4938</strain>
    </source>
</reference>
<dbReference type="InterPro" id="IPR036148">
    <property type="entry name" value="MmgE/PrpD_sf"/>
</dbReference>
<feature type="domain" description="MmgE/PrpD C-terminal" evidence="3">
    <location>
        <begin position="277"/>
        <end position="427"/>
    </location>
</feature>
<dbReference type="InterPro" id="IPR045337">
    <property type="entry name" value="MmgE_PrpD_C"/>
</dbReference>
<dbReference type="PANTHER" id="PTHR16943:SF8">
    <property type="entry name" value="2-METHYLCITRATE DEHYDRATASE"/>
    <property type="match status" value="1"/>
</dbReference>
<dbReference type="Gene3D" id="1.10.4100.10">
    <property type="entry name" value="2-methylcitrate dehydratase PrpD"/>
    <property type="match status" value="1"/>
</dbReference>